<proteinExistence type="predicted"/>
<organism evidence="1 2">
    <name type="scientific">Myotis myotis</name>
    <name type="common">Greater mouse-eared bat</name>
    <name type="synonym">Vespertilio myotis</name>
    <dbReference type="NCBI Taxonomy" id="51298"/>
    <lineage>
        <taxon>Eukaryota</taxon>
        <taxon>Metazoa</taxon>
        <taxon>Chordata</taxon>
        <taxon>Craniata</taxon>
        <taxon>Vertebrata</taxon>
        <taxon>Euteleostomi</taxon>
        <taxon>Mammalia</taxon>
        <taxon>Eutheria</taxon>
        <taxon>Laurasiatheria</taxon>
        <taxon>Chiroptera</taxon>
        <taxon>Yangochiroptera</taxon>
        <taxon>Vespertilionidae</taxon>
        <taxon>Myotis</taxon>
    </lineage>
</organism>
<reference evidence="1 2" key="1">
    <citation type="journal article" date="2020" name="Nature">
        <title>Six reference-quality genomes reveal evolution of bat adaptations.</title>
        <authorList>
            <person name="Jebb D."/>
            <person name="Huang Z."/>
            <person name="Pippel M."/>
            <person name="Hughes G.M."/>
            <person name="Lavrichenko K."/>
            <person name="Devanna P."/>
            <person name="Winkler S."/>
            <person name="Jermiin L.S."/>
            <person name="Skirmuntt E.C."/>
            <person name="Katzourakis A."/>
            <person name="Burkitt-Gray L."/>
            <person name="Ray D.A."/>
            <person name="Sullivan K.A.M."/>
            <person name="Roscito J.G."/>
            <person name="Kirilenko B.M."/>
            <person name="Davalos L.M."/>
            <person name="Corthals A.P."/>
            <person name="Power M.L."/>
            <person name="Jones G."/>
            <person name="Ransome R.D."/>
            <person name="Dechmann D.K.N."/>
            <person name="Locatelli A.G."/>
            <person name="Puechmaille S.J."/>
            <person name="Fedrigo O."/>
            <person name="Jarvis E.D."/>
            <person name="Hiller M."/>
            <person name="Vernes S.C."/>
            <person name="Myers E.W."/>
            <person name="Teeling E.C."/>
        </authorList>
    </citation>
    <scope>NUCLEOTIDE SEQUENCE [LARGE SCALE GENOMIC DNA]</scope>
    <source>
        <strain evidence="1">MMyoMyo1</strain>
        <tissue evidence="1">Flight muscle</tissue>
    </source>
</reference>
<dbReference type="EMBL" id="JABWUV010000001">
    <property type="protein sequence ID" value="KAF6387332.1"/>
    <property type="molecule type" value="Genomic_DNA"/>
</dbReference>
<dbReference type="AlphaFoldDB" id="A0A7J8ALH8"/>
<evidence type="ECO:0000313" key="2">
    <source>
        <dbReference type="Proteomes" id="UP000527355"/>
    </source>
</evidence>
<evidence type="ECO:0000313" key="1">
    <source>
        <dbReference type="EMBL" id="KAF6387332.1"/>
    </source>
</evidence>
<protein>
    <submittedName>
        <fullName evidence="1">Uncharacterized protein</fullName>
    </submittedName>
</protein>
<name>A0A7J8ALH8_MYOMY</name>
<gene>
    <name evidence="1" type="ORF">mMyoMyo1_007841</name>
</gene>
<sequence>MMDPVSARLDVHSYSVTRHVWEDREPDGAVQMEYASPLRPLGNIQNICTSTGMSEQWHRKSESIQMSLSPMQMFCTARVVCHHCHACLRCVSHRPLIRNGLSCLILQIMSPFVSKTWLKKFCLRCPF</sequence>
<keyword evidence="2" id="KW-1185">Reference proteome</keyword>
<comment type="caution">
    <text evidence="1">The sequence shown here is derived from an EMBL/GenBank/DDBJ whole genome shotgun (WGS) entry which is preliminary data.</text>
</comment>
<dbReference type="Proteomes" id="UP000527355">
    <property type="component" value="Unassembled WGS sequence"/>
</dbReference>
<accession>A0A7J8ALH8</accession>